<dbReference type="InterPro" id="IPR001173">
    <property type="entry name" value="Glyco_trans_2-like"/>
</dbReference>
<accession>A0A3E4KFA1</accession>
<proteinExistence type="predicted"/>
<evidence type="ECO:0000313" key="3">
    <source>
        <dbReference type="EMBL" id="KAB6469756.1"/>
    </source>
</evidence>
<keyword evidence="3" id="KW-0808">Transferase</keyword>
<dbReference type="EMBL" id="WDBZ01000092">
    <property type="protein sequence ID" value="KAB6444701.1"/>
    <property type="molecule type" value="Genomic_DNA"/>
</dbReference>
<feature type="domain" description="Glycosyltransferase 2-like" evidence="1">
    <location>
        <begin position="8"/>
        <end position="163"/>
    </location>
</feature>
<organism evidence="3 4">
    <name type="scientific">Phocaeicola vulgatus</name>
    <name type="common">Bacteroides vulgatus</name>
    <dbReference type="NCBI Taxonomy" id="821"/>
    <lineage>
        <taxon>Bacteria</taxon>
        <taxon>Pseudomonadati</taxon>
        <taxon>Bacteroidota</taxon>
        <taxon>Bacteroidia</taxon>
        <taxon>Bacteroidales</taxon>
        <taxon>Bacteroidaceae</taxon>
        <taxon>Phocaeicola</taxon>
    </lineage>
</organism>
<dbReference type="RefSeq" id="WP_117697347.1">
    <property type="nucleotide sequence ID" value="NZ_CAXTGH010000014.1"/>
</dbReference>
<evidence type="ECO:0000313" key="2">
    <source>
        <dbReference type="EMBL" id="KAB6444701.1"/>
    </source>
</evidence>
<dbReference type="CDD" id="cd06433">
    <property type="entry name" value="GT_2_WfgS_like"/>
    <property type="match status" value="1"/>
</dbReference>
<dbReference type="Pfam" id="PF00535">
    <property type="entry name" value="Glycos_transf_2"/>
    <property type="match status" value="1"/>
</dbReference>
<protein>
    <submittedName>
        <fullName evidence="3">Glycosyltransferase</fullName>
    </submittedName>
</protein>
<dbReference type="PANTHER" id="PTHR22916">
    <property type="entry name" value="GLYCOSYLTRANSFERASE"/>
    <property type="match status" value="1"/>
</dbReference>
<dbReference type="PANTHER" id="PTHR22916:SF67">
    <property type="entry name" value="COLANIC ACID BIOSYNTHESIS GLYCOSYL TRANSFERASE WCAE-RELATED"/>
    <property type="match status" value="1"/>
</dbReference>
<name>A0A3E4KFA1_PHOVU</name>
<evidence type="ECO:0000313" key="4">
    <source>
        <dbReference type="Proteomes" id="UP000468344"/>
    </source>
</evidence>
<reference evidence="4 5" key="1">
    <citation type="journal article" date="2019" name="Nat. Med.">
        <title>A library of human gut bacterial isolates paired with longitudinal multiomics data enables mechanistic microbiome research.</title>
        <authorList>
            <person name="Poyet M."/>
            <person name="Groussin M."/>
            <person name="Gibbons S.M."/>
            <person name="Avila-Pacheco J."/>
            <person name="Jiang X."/>
            <person name="Kearney S.M."/>
            <person name="Perrotta A.R."/>
            <person name="Berdy B."/>
            <person name="Zhao S."/>
            <person name="Lieberman T.D."/>
            <person name="Swanson P.K."/>
            <person name="Smith M."/>
            <person name="Roesemann S."/>
            <person name="Alexander J.E."/>
            <person name="Rich S.A."/>
            <person name="Livny J."/>
            <person name="Vlamakis H."/>
            <person name="Clish C."/>
            <person name="Bullock K."/>
            <person name="Deik A."/>
            <person name="Scott J."/>
            <person name="Pierce K.A."/>
            <person name="Xavier R.J."/>
            <person name="Alm E.J."/>
        </authorList>
    </citation>
    <scope>NUCLEOTIDE SEQUENCE [LARGE SCALE GENOMIC DNA]</scope>
    <source>
        <strain evidence="3 4">BIOML-A140</strain>
        <strain evidence="2 5">BIOML-A141</strain>
    </source>
</reference>
<dbReference type="Proteomes" id="UP000468344">
    <property type="component" value="Unassembled WGS sequence"/>
</dbReference>
<dbReference type="AlphaFoldDB" id="A0A3E4KFA1"/>
<dbReference type="GO" id="GO:0016758">
    <property type="term" value="F:hexosyltransferase activity"/>
    <property type="evidence" value="ECO:0007669"/>
    <property type="project" value="UniProtKB-ARBA"/>
</dbReference>
<dbReference type="SUPFAM" id="SSF53448">
    <property type="entry name" value="Nucleotide-diphospho-sugar transferases"/>
    <property type="match status" value="1"/>
</dbReference>
<evidence type="ECO:0000259" key="1">
    <source>
        <dbReference type="Pfam" id="PF00535"/>
    </source>
</evidence>
<dbReference type="Gene3D" id="3.90.550.10">
    <property type="entry name" value="Spore Coat Polysaccharide Biosynthesis Protein SpsA, Chain A"/>
    <property type="match status" value="1"/>
</dbReference>
<evidence type="ECO:0000313" key="5">
    <source>
        <dbReference type="Proteomes" id="UP000483142"/>
    </source>
</evidence>
<dbReference type="Proteomes" id="UP000483142">
    <property type="component" value="Unassembled WGS sequence"/>
</dbReference>
<gene>
    <name evidence="3" type="ORF">GAZ06_23485</name>
    <name evidence="2" type="ORF">GAZ09_23430</name>
</gene>
<comment type="caution">
    <text evidence="3">The sequence shown here is derived from an EMBL/GenBank/DDBJ whole genome shotgun (WGS) entry which is preliminary data.</text>
</comment>
<dbReference type="InterPro" id="IPR029044">
    <property type="entry name" value="Nucleotide-diphossugar_trans"/>
</dbReference>
<dbReference type="EMBL" id="WDBY01000091">
    <property type="protein sequence ID" value="KAB6469756.1"/>
    <property type="molecule type" value="Genomic_DNA"/>
</dbReference>
<sequence length="246" mass="28284">MENNPLISVVTVSYNAVSTIEQTILSVINQTYPNIEYVIIDGESTDGTVDVIKKYADRITYWVSEPDKGIYDAMNKGMGISTGDFLIFIGADDLFYTTDVIKNIVAKIKEMNVIYYGNVIFKGVGKKYLGKFNKIKWATTNISHQAIFYPRQVYIKYVYNTQYRVYADYAYNLILLKEKVKFVYINEVITLYDMTGFSANNCDEAFRKDYCNLLLNSVGAFAYYIGRCIRCLYLIKIALKKLFVNV</sequence>